<evidence type="ECO:0000313" key="2">
    <source>
        <dbReference type="Proteomes" id="UP000225997"/>
    </source>
</evidence>
<gene>
    <name evidence="1" type="ORF">COF40_05495</name>
</gene>
<dbReference type="AlphaFoldDB" id="A0A2B5XU14"/>
<protein>
    <submittedName>
        <fullName evidence="1">Uncharacterized protein</fullName>
    </submittedName>
</protein>
<dbReference type="Proteomes" id="UP000225997">
    <property type="component" value="Unassembled WGS sequence"/>
</dbReference>
<name>A0A2B5XU14_9BACI</name>
<evidence type="ECO:0000313" key="1">
    <source>
        <dbReference type="EMBL" id="PHD72579.1"/>
    </source>
</evidence>
<sequence>MDFIFEEMQHIGDGNIYRVSDVTNVYETDLFDDDARNIENLNILFYERMNQFIVQVDKSEKQSLKEEIDSKNISYTIFDLGRNNIYFVFDSIRKEEVSYIINLFYSVSIGNTMAMICFGNCVNIKFEKINQSKFMECLMGECFVPQIKLVPSSGCAFIRYDGALLTIASNDLNIFKEFVGYKK</sequence>
<organism evidence="1 2">
    <name type="scientific">Bacillus toyonensis</name>
    <dbReference type="NCBI Taxonomy" id="155322"/>
    <lineage>
        <taxon>Bacteria</taxon>
        <taxon>Bacillati</taxon>
        <taxon>Bacillota</taxon>
        <taxon>Bacilli</taxon>
        <taxon>Bacillales</taxon>
        <taxon>Bacillaceae</taxon>
        <taxon>Bacillus</taxon>
        <taxon>Bacillus cereus group</taxon>
    </lineage>
</organism>
<dbReference type="EMBL" id="NUSQ01000027">
    <property type="protein sequence ID" value="PHD72579.1"/>
    <property type="molecule type" value="Genomic_DNA"/>
</dbReference>
<proteinExistence type="predicted"/>
<comment type="caution">
    <text evidence="1">The sequence shown here is derived from an EMBL/GenBank/DDBJ whole genome shotgun (WGS) entry which is preliminary data.</text>
</comment>
<reference evidence="1 2" key="1">
    <citation type="submission" date="2017-09" db="EMBL/GenBank/DDBJ databases">
        <title>Large-scale bioinformatics analysis of Bacillus genomes uncovers conserved roles of natural products in bacterial physiology.</title>
        <authorList>
            <consortium name="Agbiome Team Llc"/>
            <person name="Bleich R.M."/>
            <person name="Grubbs K.J."/>
            <person name="Santa Maria K.C."/>
            <person name="Allen S.E."/>
            <person name="Farag S."/>
            <person name="Shank E.A."/>
            <person name="Bowers A."/>
        </authorList>
    </citation>
    <scope>NUCLEOTIDE SEQUENCE [LARGE SCALE GENOMIC DNA]</scope>
    <source>
        <strain evidence="1 2">AFS044250</strain>
    </source>
</reference>
<dbReference type="RefSeq" id="WP_100061097.1">
    <property type="nucleotide sequence ID" value="NZ_NUSQ01000027.1"/>
</dbReference>
<accession>A0A2B5XU14</accession>